<evidence type="ECO:0000256" key="1">
    <source>
        <dbReference type="SAM" id="Phobius"/>
    </source>
</evidence>
<keyword evidence="3" id="KW-1185">Reference proteome</keyword>
<keyword evidence="1" id="KW-0812">Transmembrane</keyword>
<dbReference type="AlphaFoldDB" id="Q4GY99"/>
<organism evidence="2 3">
    <name type="scientific">Trypanosoma brucei brucei (strain 927/4 GUTat10.1)</name>
    <dbReference type="NCBI Taxonomy" id="185431"/>
    <lineage>
        <taxon>Eukaryota</taxon>
        <taxon>Discoba</taxon>
        <taxon>Euglenozoa</taxon>
        <taxon>Kinetoplastea</taxon>
        <taxon>Metakinetoplastina</taxon>
        <taxon>Trypanosomatida</taxon>
        <taxon>Trypanosomatidae</taxon>
        <taxon>Trypanosoma</taxon>
    </lineage>
</organism>
<dbReference type="KEGG" id="tbr:TB927.1.4790"/>
<dbReference type="EMBL" id="AL929603">
    <property type="protein sequence ID" value="CAJ16685.1"/>
    <property type="molecule type" value="Genomic_DNA"/>
</dbReference>
<protein>
    <submittedName>
        <fullName evidence="2">Uncharacterized protein</fullName>
    </submittedName>
</protein>
<dbReference type="Proteomes" id="UP000008524">
    <property type="component" value="Chromosome 1"/>
</dbReference>
<dbReference type="RefSeq" id="XP_001219172.1">
    <property type="nucleotide sequence ID" value="XM_001219171.1"/>
</dbReference>
<feature type="transmembrane region" description="Helical" evidence="1">
    <location>
        <begin position="81"/>
        <end position="113"/>
    </location>
</feature>
<reference evidence="3" key="2">
    <citation type="journal article" date="2005" name="Science">
        <title>The genome of the African trypanosome Trypanosoma brucei.</title>
        <authorList>
            <person name="Berriman M."/>
            <person name="Ghedin E."/>
            <person name="Hertz-Fowler C."/>
            <person name="Blandin G."/>
            <person name="Renauld H."/>
            <person name="Bartholomeu D.C."/>
            <person name="Lennard N.J."/>
            <person name="Caler E."/>
            <person name="Hamlin N.E."/>
            <person name="Haas B."/>
            <person name="Bohme U."/>
            <person name="Hannick L."/>
            <person name="Aslett M.A."/>
            <person name="Shallom J."/>
            <person name="Marcello L."/>
            <person name="Hou L."/>
            <person name="Wickstead B."/>
            <person name="Alsmark U.C."/>
            <person name="Arrowsmith C."/>
            <person name="Atkin R.J."/>
            <person name="Barron A.J."/>
            <person name="Bringaud F."/>
            <person name="Brooks K."/>
            <person name="Carrington M."/>
            <person name="Cherevach I."/>
            <person name="Chillingworth T.J."/>
            <person name="Churcher C."/>
            <person name="Clark L.N."/>
            <person name="Corton C.H."/>
            <person name="Cronin A."/>
            <person name="Davies R.M."/>
            <person name="Doggett J."/>
            <person name="Djikeng A."/>
            <person name="Feldblyum T."/>
            <person name="Field M.C."/>
            <person name="Fraser A."/>
            <person name="Goodhead I."/>
            <person name="Hance Z."/>
            <person name="Harper D."/>
            <person name="Harris B.R."/>
            <person name="Hauser H."/>
            <person name="Hostetler J."/>
            <person name="Ivens A."/>
            <person name="Jagels K."/>
            <person name="Johnson D."/>
            <person name="Johnson J."/>
            <person name="Jones K."/>
            <person name="Kerhornou A.X."/>
            <person name="Koo H."/>
            <person name="Larke N."/>
            <person name="Landfear S."/>
            <person name="Larkin C."/>
            <person name="Leech V."/>
            <person name="Line A."/>
            <person name="Lord A."/>
            <person name="Macleod A."/>
            <person name="Mooney P.J."/>
            <person name="Moule S."/>
            <person name="Martin D.M."/>
            <person name="Morgan G.W."/>
            <person name="Mungall K."/>
            <person name="Norbertczak H."/>
            <person name="Ormond D."/>
            <person name="Pai G."/>
            <person name="Peacock C.S."/>
            <person name="Peterson J."/>
            <person name="Quail M.A."/>
            <person name="Rabbinowitsch E."/>
            <person name="Rajandream M.A."/>
            <person name="Reitter C."/>
            <person name="Salzberg S.L."/>
            <person name="Sanders M."/>
            <person name="Schobel S."/>
            <person name="Sharp S."/>
            <person name="Simmonds M."/>
            <person name="Simpson A.J."/>
            <person name="Tallon L."/>
            <person name="Turner C.M."/>
            <person name="Tait A."/>
            <person name="Tivey A.R."/>
            <person name="Van Aken S."/>
            <person name="Walker D."/>
            <person name="Wanless D."/>
            <person name="Wang S."/>
            <person name="White B."/>
            <person name="White O."/>
            <person name="Whitehead S."/>
            <person name="Woodward J."/>
            <person name="Wortman J."/>
            <person name="Adams M.D."/>
            <person name="Embley T.M."/>
            <person name="Gull K."/>
            <person name="Ullu E."/>
            <person name="Barry J.D."/>
            <person name="Fairlamb A.H."/>
            <person name="Opperdoes F."/>
            <person name="Barrell B.G."/>
            <person name="Donelson J.E."/>
            <person name="Hall N."/>
            <person name="Fraser C.M."/>
            <person name="Melville S.E."/>
            <person name="El-Sayed N.M."/>
        </authorList>
    </citation>
    <scope>NUCLEOTIDE SEQUENCE [LARGE SCALE GENOMIC DNA]</scope>
    <source>
        <strain evidence="3">927/4 GUTat10.1</strain>
    </source>
</reference>
<keyword evidence="1" id="KW-1133">Transmembrane helix</keyword>
<sequence length="123" mass="14173">MSALFKCTLLVVYRSFKVNIFPYLFLFHFSLVCPLIRCKSCFRRCSRCYYYYYLLQLPVIAIFVLPWSLDFGVHALISSRAVFSLTQFVCLSAISSICLFISASATAFAISILSFDLCRRELL</sequence>
<keyword evidence="1" id="KW-0472">Membrane</keyword>
<accession>Q4GY99</accession>
<gene>
    <name evidence="2" type="ORF">TB927.1.4790</name>
</gene>
<dbReference type="GeneID" id="4357547"/>
<dbReference type="InParanoid" id="Q4GY99"/>
<proteinExistence type="predicted"/>
<feature type="transmembrane region" description="Helical" evidence="1">
    <location>
        <begin position="50"/>
        <end position="69"/>
    </location>
</feature>
<evidence type="ECO:0000313" key="3">
    <source>
        <dbReference type="Proteomes" id="UP000008524"/>
    </source>
</evidence>
<evidence type="ECO:0000313" key="2">
    <source>
        <dbReference type="EMBL" id="CAJ16685.1"/>
    </source>
</evidence>
<name>Q4GY99_TRYB2</name>
<reference evidence="2 3" key="1">
    <citation type="journal article" date="2003" name="Nucleic Acids Res.">
        <title>The DNA sequence of chromosome I of an African trypanosome: gene content, chromosome organisation, recombination and polymorphism.</title>
        <authorList>
            <person name="Hall N."/>
            <person name="Berriman M."/>
            <person name="Lennard N.J."/>
            <person name="Harris B.R."/>
            <person name="Hertz-Fowler C."/>
            <person name="Bart-Delabesse E.N."/>
            <person name="Gerrare C.S."/>
            <person name="Atkin R.J."/>
            <person name="Barron A.J."/>
            <person name="Bowman S."/>
            <person name="Bray-Allen S.P."/>
            <person name="Bringaud F."/>
            <person name="Clark L.N."/>
            <person name="Corton C.H."/>
            <person name="Cronin A."/>
            <person name="Davies R."/>
            <person name="Doggett J."/>
            <person name="Fraser A."/>
            <person name="Gruter E."/>
            <person name="Hall S."/>
            <person name="Harper A.D."/>
            <person name="Kay M.P."/>
            <person name="Leech V."/>
            <person name="Mayes R."/>
            <person name="Price C."/>
            <person name="Quail M.A."/>
            <person name="Rabbinowitch E."/>
            <person name="Reitter C."/>
            <person name="Rutherford K."/>
            <person name="Sasse J."/>
            <person name="Sharp S."/>
            <person name="Shownkeen R."/>
            <person name="Macleod A."/>
            <person name="Taylor S."/>
            <person name="Tweedie A."/>
            <person name="Turner C.M.R."/>
            <person name="Tait A."/>
            <person name="Gull K."/>
            <person name="Barrell B."/>
            <person name="Melville S.E."/>
        </authorList>
    </citation>
    <scope>NUCLEOTIDE SEQUENCE [LARGE SCALE GENOMIC DNA]</scope>
    <source>
        <strain evidence="2 3">927/4 GUTat10.1</strain>
    </source>
</reference>
<feature type="transmembrane region" description="Helical" evidence="1">
    <location>
        <begin position="20"/>
        <end position="38"/>
    </location>
</feature>
<dbReference type="PaxDb" id="5691-CAJ16685"/>